<dbReference type="Gene3D" id="3.90.550.10">
    <property type="entry name" value="Spore Coat Polysaccharide Biosynthesis Protein SpsA, Chain A"/>
    <property type="match status" value="1"/>
</dbReference>
<organism evidence="7 8">
    <name type="scientific">Candidatus Uhrbacteria bacterium CG_4_9_14_0_2_um_filter_41_50</name>
    <dbReference type="NCBI Taxonomy" id="1975031"/>
    <lineage>
        <taxon>Bacteria</taxon>
        <taxon>Candidatus Uhriibacteriota</taxon>
    </lineage>
</organism>
<name>A0A2M8EPW0_9BACT</name>
<evidence type="ECO:0000313" key="7">
    <source>
        <dbReference type="EMBL" id="PJC24779.1"/>
    </source>
</evidence>
<evidence type="ECO:0000313" key="8">
    <source>
        <dbReference type="Proteomes" id="UP000230251"/>
    </source>
</evidence>
<dbReference type="GO" id="GO:0005886">
    <property type="term" value="C:plasma membrane"/>
    <property type="evidence" value="ECO:0007669"/>
    <property type="project" value="UniProtKB-SubCell"/>
</dbReference>
<dbReference type="GO" id="GO:0016757">
    <property type="term" value="F:glycosyltransferase activity"/>
    <property type="evidence" value="ECO:0007669"/>
    <property type="project" value="UniProtKB-KW"/>
</dbReference>
<keyword evidence="2" id="KW-1003">Cell membrane</keyword>
<dbReference type="SUPFAM" id="SSF53448">
    <property type="entry name" value="Nucleotide-diphospho-sugar transferases"/>
    <property type="match status" value="1"/>
</dbReference>
<feature type="domain" description="Glycosyltransferase 2-like" evidence="6">
    <location>
        <begin position="4"/>
        <end position="154"/>
    </location>
</feature>
<dbReference type="InterPro" id="IPR001173">
    <property type="entry name" value="Glyco_trans_2-like"/>
</dbReference>
<evidence type="ECO:0000259" key="6">
    <source>
        <dbReference type="Pfam" id="PF00535"/>
    </source>
</evidence>
<dbReference type="PANTHER" id="PTHR43646">
    <property type="entry name" value="GLYCOSYLTRANSFERASE"/>
    <property type="match status" value="1"/>
</dbReference>
<evidence type="ECO:0000256" key="4">
    <source>
        <dbReference type="ARBA" id="ARBA00022679"/>
    </source>
</evidence>
<accession>A0A2M8EPW0</accession>
<protein>
    <submittedName>
        <fullName evidence="7">Glycosyl transferase family 2</fullName>
    </submittedName>
</protein>
<gene>
    <name evidence="7" type="ORF">CO057_00920</name>
</gene>
<evidence type="ECO:0000256" key="1">
    <source>
        <dbReference type="ARBA" id="ARBA00004236"/>
    </source>
</evidence>
<reference evidence="8" key="1">
    <citation type="submission" date="2017-09" db="EMBL/GenBank/DDBJ databases">
        <title>Depth-based differentiation of microbial function through sediment-hosted aquifers and enrichment of novel symbionts in the deep terrestrial subsurface.</title>
        <authorList>
            <person name="Probst A.J."/>
            <person name="Ladd B."/>
            <person name="Jarett J.K."/>
            <person name="Geller-Mcgrath D.E."/>
            <person name="Sieber C.M.K."/>
            <person name="Emerson J.B."/>
            <person name="Anantharaman K."/>
            <person name="Thomas B.C."/>
            <person name="Malmstrom R."/>
            <person name="Stieglmeier M."/>
            <person name="Klingl A."/>
            <person name="Woyke T."/>
            <person name="Ryan C.M."/>
            <person name="Banfield J.F."/>
        </authorList>
    </citation>
    <scope>NUCLEOTIDE SEQUENCE [LARGE SCALE GENOMIC DNA]</scope>
</reference>
<evidence type="ECO:0000256" key="2">
    <source>
        <dbReference type="ARBA" id="ARBA00022475"/>
    </source>
</evidence>
<comment type="caution">
    <text evidence="7">The sequence shown here is derived from an EMBL/GenBank/DDBJ whole genome shotgun (WGS) entry which is preliminary data.</text>
</comment>
<proteinExistence type="predicted"/>
<dbReference type="PANTHER" id="PTHR43646:SF2">
    <property type="entry name" value="GLYCOSYLTRANSFERASE 2-LIKE DOMAIN-CONTAINING PROTEIN"/>
    <property type="match status" value="1"/>
</dbReference>
<dbReference type="AlphaFoldDB" id="A0A2M8EPW0"/>
<dbReference type="InterPro" id="IPR029044">
    <property type="entry name" value="Nucleotide-diphossugar_trans"/>
</dbReference>
<keyword evidence="3" id="KW-0328">Glycosyltransferase</keyword>
<comment type="subcellular location">
    <subcellularLocation>
        <location evidence="1">Cell membrane</location>
    </subcellularLocation>
</comment>
<evidence type="ECO:0000256" key="3">
    <source>
        <dbReference type="ARBA" id="ARBA00022676"/>
    </source>
</evidence>
<dbReference type="EMBL" id="PFSI01000018">
    <property type="protein sequence ID" value="PJC24779.1"/>
    <property type="molecule type" value="Genomic_DNA"/>
</dbReference>
<sequence>MTFSVVIPAKNEEENLLILLRSIKKQSLQPNEIIVADANSVDKTVQVAQQFGAKVVAGGMPSAGRNSGAKSASSELIFFLDADVELLDKDFFKKSIQSFDSQKFDFATADVFPKDGNWFDKITHKVYNKYVRFLGKRLPHTPGFCILIKKELHNSIGGFDEAISFCEDHEYAGRAVKKGKFGFLDNVKIPVSTRRMKKDGRVNIVIKYFFAELHMIFLGPIKDDKFKYNFDHLEKK</sequence>
<dbReference type="Proteomes" id="UP000230251">
    <property type="component" value="Unassembled WGS sequence"/>
</dbReference>
<evidence type="ECO:0000256" key="5">
    <source>
        <dbReference type="ARBA" id="ARBA00023136"/>
    </source>
</evidence>
<keyword evidence="4 7" id="KW-0808">Transferase</keyword>
<keyword evidence="5" id="KW-0472">Membrane</keyword>
<dbReference type="Pfam" id="PF00535">
    <property type="entry name" value="Glycos_transf_2"/>
    <property type="match status" value="1"/>
</dbReference>